<dbReference type="STRING" id="651182.TOL2_C37610"/>
<dbReference type="Gene3D" id="1.10.246.80">
    <property type="match status" value="1"/>
</dbReference>
<dbReference type="Pfam" id="PF01743">
    <property type="entry name" value="PolyA_pol"/>
    <property type="match status" value="2"/>
</dbReference>
<keyword evidence="5" id="KW-0479">Metal-binding</keyword>
<dbReference type="EC" id="2.7.7.21" evidence="12"/>
<feature type="domain" description="tRNA nucleotidyltransferase/poly(A) polymerase RNA and SrmB- binding" evidence="11">
    <location>
        <begin position="165"/>
        <end position="220"/>
    </location>
</feature>
<keyword evidence="3" id="KW-0819">tRNA processing</keyword>
<sequence length="438" mass="49543">MILHKTDKTVRFILKTLRENGFSSYIVGGAVRDILLQRVPDDVDVLTCASIQEIESVFLGQNIKRVGKTFPICLVNGVEISSGRALFDVSTFPESDLAKRDFTINAMAYDPMAKNVIDPFNGRKDLEDGVIRFTKDPEKRIVEDPVRMVRACRFMAMIQGSFDASSLKGIMACKDLLDSAAAKERISHEIMKAMDLEKPSLFFRALKTTGLLPKIFPSLDQCHDLDGGPHHGETVFEHCMLVGDALPKGFPMLRLAGFLHDAGKFDAAKIEEGKLTFIGHETQTQGVIRDLTTLRFALKDISYITSLIQVHMRPLTDESTPRAVRRLLCTLEQYNLDYRDFMRMRIADKKGNLLKRPYTLSEIRVRLKKIFDELAEQSGFRMSHLEITGDDIMRILGIASGPQVGRIKQLLFEKVLDDPGLNNYKELKKICRCLKIKK</sequence>
<feature type="domain" description="Poly A polymerase head" evidence="10">
    <location>
        <begin position="25"/>
        <end position="68"/>
    </location>
</feature>
<dbReference type="InterPro" id="IPR043519">
    <property type="entry name" value="NT_sf"/>
</dbReference>
<dbReference type="CDD" id="cd05398">
    <property type="entry name" value="NT_ClassII-CCAase"/>
    <property type="match status" value="1"/>
</dbReference>
<protein>
    <submittedName>
        <fullName evidence="12">Cca: predicted CCA-adding enzyme (TRNA nucleotidyltransferase)</fullName>
        <ecNumber evidence="12">2.7.7.21</ecNumber>
    </submittedName>
</protein>
<evidence type="ECO:0000313" key="12">
    <source>
        <dbReference type="EMBL" id="CCK81917.1"/>
    </source>
</evidence>
<organism evidence="12 13">
    <name type="scientific">Desulfobacula toluolica (strain DSM 7467 / Tol2)</name>
    <dbReference type="NCBI Taxonomy" id="651182"/>
    <lineage>
        <taxon>Bacteria</taxon>
        <taxon>Pseudomonadati</taxon>
        <taxon>Thermodesulfobacteriota</taxon>
        <taxon>Desulfobacteria</taxon>
        <taxon>Desulfobacterales</taxon>
        <taxon>Desulfobacteraceae</taxon>
        <taxon>Desulfobacula</taxon>
    </lineage>
</organism>
<dbReference type="Proteomes" id="UP000007347">
    <property type="component" value="Chromosome"/>
</dbReference>
<dbReference type="GO" id="GO:0003723">
    <property type="term" value="F:RNA binding"/>
    <property type="evidence" value="ECO:0007669"/>
    <property type="project" value="UniProtKB-KW"/>
</dbReference>
<evidence type="ECO:0000313" key="13">
    <source>
        <dbReference type="Proteomes" id="UP000007347"/>
    </source>
</evidence>
<keyword evidence="4 12" id="KW-0548">Nucleotidyltransferase</keyword>
<dbReference type="Gene3D" id="1.10.3090.10">
    <property type="entry name" value="cca-adding enzyme, domain 2"/>
    <property type="match status" value="1"/>
</dbReference>
<dbReference type="GO" id="GO:0046872">
    <property type="term" value="F:metal ion binding"/>
    <property type="evidence" value="ECO:0007669"/>
    <property type="project" value="UniProtKB-KW"/>
</dbReference>
<evidence type="ECO:0000256" key="6">
    <source>
        <dbReference type="ARBA" id="ARBA00022741"/>
    </source>
</evidence>
<accession>K0NSF9</accession>
<comment type="similarity">
    <text evidence="9">Belongs to the tRNA nucleotidyltransferase/poly(A) polymerase family.</text>
</comment>
<evidence type="ECO:0000256" key="2">
    <source>
        <dbReference type="ARBA" id="ARBA00022679"/>
    </source>
</evidence>
<keyword evidence="13" id="KW-1185">Reference proteome</keyword>
<feature type="domain" description="Poly A polymerase head" evidence="10">
    <location>
        <begin position="93"/>
        <end position="132"/>
    </location>
</feature>
<dbReference type="InterPro" id="IPR002646">
    <property type="entry name" value="PolA_pol_head_dom"/>
</dbReference>
<evidence type="ECO:0000256" key="3">
    <source>
        <dbReference type="ARBA" id="ARBA00022694"/>
    </source>
</evidence>
<dbReference type="SUPFAM" id="SSF81891">
    <property type="entry name" value="Poly A polymerase C-terminal region-like"/>
    <property type="match status" value="1"/>
</dbReference>
<dbReference type="PATRIC" id="fig|651182.5.peg.4425"/>
<dbReference type="PANTHER" id="PTHR47545">
    <property type="entry name" value="MULTIFUNCTIONAL CCA PROTEIN"/>
    <property type="match status" value="1"/>
</dbReference>
<evidence type="ECO:0000256" key="5">
    <source>
        <dbReference type="ARBA" id="ARBA00022723"/>
    </source>
</evidence>
<keyword evidence="7" id="KW-0460">Magnesium</keyword>
<dbReference type="GO" id="GO:0008033">
    <property type="term" value="P:tRNA processing"/>
    <property type="evidence" value="ECO:0007669"/>
    <property type="project" value="UniProtKB-KW"/>
</dbReference>
<dbReference type="RefSeq" id="WP_014959102.1">
    <property type="nucleotide sequence ID" value="NC_018645.1"/>
</dbReference>
<gene>
    <name evidence="12" type="primary">cca</name>
    <name evidence="12" type="ordered locus">TOL2_C37610</name>
</gene>
<comment type="cofactor">
    <cofactor evidence="1">
        <name>Mg(2+)</name>
        <dbReference type="ChEBI" id="CHEBI:18420"/>
    </cofactor>
</comment>
<proteinExistence type="inferred from homology"/>
<evidence type="ECO:0000259" key="11">
    <source>
        <dbReference type="Pfam" id="PF12627"/>
    </source>
</evidence>
<keyword evidence="2 9" id="KW-0808">Transferase</keyword>
<keyword evidence="6" id="KW-0547">Nucleotide-binding</keyword>
<dbReference type="GO" id="GO:0016779">
    <property type="term" value="F:nucleotidyltransferase activity"/>
    <property type="evidence" value="ECO:0007669"/>
    <property type="project" value="UniProtKB-KW"/>
</dbReference>
<dbReference type="KEGG" id="dto:TOL2_C37610"/>
<evidence type="ECO:0000256" key="9">
    <source>
        <dbReference type="RuleBase" id="RU003953"/>
    </source>
</evidence>
<reference evidence="12 13" key="1">
    <citation type="journal article" date="2013" name="Environ. Microbiol.">
        <title>Complete genome, catabolic sub-proteomes and key-metabolites of Desulfobacula toluolica Tol2, a marine, aromatic compound-degrading, sulfate-reducing bacterium.</title>
        <authorList>
            <person name="Wohlbrand L."/>
            <person name="Jacob J.H."/>
            <person name="Kube M."/>
            <person name="Mussmann M."/>
            <person name="Jarling R."/>
            <person name="Beck A."/>
            <person name="Amann R."/>
            <person name="Wilkes H."/>
            <person name="Reinhardt R."/>
            <person name="Rabus R."/>
        </authorList>
    </citation>
    <scope>NUCLEOTIDE SEQUENCE [LARGE SCALE GENOMIC DNA]</scope>
    <source>
        <strain evidence="13">DSM 7467 / Tol2</strain>
    </source>
</reference>
<dbReference type="InterPro" id="IPR050124">
    <property type="entry name" value="tRNA_CCA-adding_enzyme"/>
</dbReference>
<evidence type="ECO:0000256" key="1">
    <source>
        <dbReference type="ARBA" id="ARBA00001946"/>
    </source>
</evidence>
<dbReference type="SUPFAM" id="SSF81301">
    <property type="entry name" value="Nucleotidyltransferase"/>
    <property type="match status" value="1"/>
</dbReference>
<evidence type="ECO:0000256" key="8">
    <source>
        <dbReference type="ARBA" id="ARBA00022884"/>
    </source>
</evidence>
<dbReference type="AlphaFoldDB" id="K0NSF9"/>
<evidence type="ECO:0000256" key="7">
    <source>
        <dbReference type="ARBA" id="ARBA00022842"/>
    </source>
</evidence>
<evidence type="ECO:0000256" key="4">
    <source>
        <dbReference type="ARBA" id="ARBA00022695"/>
    </source>
</evidence>
<dbReference type="HOGENOM" id="CLU_015961_6_1_7"/>
<name>K0NSF9_DESTT</name>
<dbReference type="EMBL" id="FO203503">
    <property type="protein sequence ID" value="CCK81917.1"/>
    <property type="molecule type" value="Genomic_DNA"/>
</dbReference>
<evidence type="ECO:0000259" key="10">
    <source>
        <dbReference type="Pfam" id="PF01743"/>
    </source>
</evidence>
<dbReference type="Gene3D" id="3.30.460.10">
    <property type="entry name" value="Beta Polymerase, domain 2"/>
    <property type="match status" value="1"/>
</dbReference>
<dbReference type="InterPro" id="IPR032828">
    <property type="entry name" value="PolyA_RNA-bd"/>
</dbReference>
<keyword evidence="8 9" id="KW-0694">RNA-binding</keyword>
<dbReference type="GO" id="GO:0000166">
    <property type="term" value="F:nucleotide binding"/>
    <property type="evidence" value="ECO:0007669"/>
    <property type="project" value="UniProtKB-KW"/>
</dbReference>
<dbReference type="Pfam" id="PF12627">
    <property type="entry name" value="PolyA_pol_RNAbd"/>
    <property type="match status" value="1"/>
</dbReference>